<evidence type="ECO:0000256" key="10">
    <source>
        <dbReference type="SAM" id="SignalP"/>
    </source>
</evidence>
<name>A0AAE3QN19_9BACT</name>
<dbReference type="NCBIfam" id="TIGR01352">
    <property type="entry name" value="tonB_Cterm"/>
    <property type="match status" value="1"/>
</dbReference>
<evidence type="ECO:0000256" key="9">
    <source>
        <dbReference type="ARBA" id="ARBA00023136"/>
    </source>
</evidence>
<feature type="chain" id="PRO_5042000760" evidence="10">
    <location>
        <begin position="31"/>
        <end position="143"/>
    </location>
</feature>
<keyword evidence="10" id="KW-0732">Signal</keyword>
<dbReference type="PROSITE" id="PS52015">
    <property type="entry name" value="TONB_CTD"/>
    <property type="match status" value="1"/>
</dbReference>
<dbReference type="InterPro" id="IPR006260">
    <property type="entry name" value="TonB/TolA_C"/>
</dbReference>
<evidence type="ECO:0000256" key="8">
    <source>
        <dbReference type="ARBA" id="ARBA00022989"/>
    </source>
</evidence>
<dbReference type="Gene3D" id="3.30.1150.10">
    <property type="match status" value="1"/>
</dbReference>
<evidence type="ECO:0000313" key="15">
    <source>
        <dbReference type="Proteomes" id="UP001241110"/>
    </source>
</evidence>
<evidence type="ECO:0000256" key="7">
    <source>
        <dbReference type="ARBA" id="ARBA00022927"/>
    </source>
</evidence>
<accession>A0AAE3QN19</accession>
<comment type="similarity">
    <text evidence="2">Belongs to the TonB family.</text>
</comment>
<evidence type="ECO:0000256" key="1">
    <source>
        <dbReference type="ARBA" id="ARBA00004383"/>
    </source>
</evidence>
<evidence type="ECO:0000256" key="2">
    <source>
        <dbReference type="ARBA" id="ARBA00006555"/>
    </source>
</evidence>
<keyword evidence="8" id="KW-1133">Transmembrane helix</keyword>
<comment type="caution">
    <text evidence="12">The sequence shown here is derived from an EMBL/GenBank/DDBJ whole genome shotgun (WGS) entry which is preliminary data.</text>
</comment>
<dbReference type="GO" id="GO:0055085">
    <property type="term" value="P:transmembrane transport"/>
    <property type="evidence" value="ECO:0007669"/>
    <property type="project" value="InterPro"/>
</dbReference>
<evidence type="ECO:0000259" key="11">
    <source>
        <dbReference type="PROSITE" id="PS52015"/>
    </source>
</evidence>
<evidence type="ECO:0000256" key="4">
    <source>
        <dbReference type="ARBA" id="ARBA00022475"/>
    </source>
</evidence>
<dbReference type="InterPro" id="IPR051045">
    <property type="entry name" value="TonB-dependent_transducer"/>
</dbReference>
<dbReference type="GO" id="GO:0015031">
    <property type="term" value="P:protein transport"/>
    <property type="evidence" value="ECO:0007669"/>
    <property type="project" value="UniProtKB-KW"/>
</dbReference>
<evidence type="ECO:0000313" key="13">
    <source>
        <dbReference type="EMBL" id="MDJ1494874.1"/>
    </source>
</evidence>
<proteinExistence type="inferred from homology"/>
<dbReference type="PANTHER" id="PTHR33446:SF2">
    <property type="entry name" value="PROTEIN TONB"/>
    <property type="match status" value="1"/>
</dbReference>
<sequence>MKADFQFNAWAKIYGTMCLAGLGMALPANAQTASAPKADLIFVDEEAHPKNGLDAFYKHVRENLKYPEAALAAGTQGRVFVQFVVLANGSIEDIKVIRGIGNGCDEEAIRLVKSSPEWLPAKYHGKAIATEVSLPIRFSTTKE</sequence>
<dbReference type="InterPro" id="IPR037682">
    <property type="entry name" value="TonB_C"/>
</dbReference>
<reference evidence="12 14" key="1">
    <citation type="submission" date="2023-05" db="EMBL/GenBank/DDBJ databases">
        <authorList>
            <person name="Zhang X."/>
        </authorList>
    </citation>
    <scope>NUCLEOTIDE SEQUENCE</scope>
    <source>
        <strain evidence="13 14">DM2B3-1</strain>
        <strain evidence="12">YF14B1</strain>
    </source>
</reference>
<dbReference type="Pfam" id="PF03544">
    <property type="entry name" value="TonB_C"/>
    <property type="match status" value="1"/>
</dbReference>
<dbReference type="GO" id="GO:0030288">
    <property type="term" value="C:outer membrane-bounded periplasmic space"/>
    <property type="evidence" value="ECO:0007669"/>
    <property type="project" value="InterPro"/>
</dbReference>
<evidence type="ECO:0000313" key="12">
    <source>
        <dbReference type="EMBL" id="MDJ1480040.1"/>
    </source>
</evidence>
<dbReference type="Proteomes" id="UP001241110">
    <property type="component" value="Unassembled WGS sequence"/>
</dbReference>
<evidence type="ECO:0000256" key="5">
    <source>
        <dbReference type="ARBA" id="ARBA00022519"/>
    </source>
</evidence>
<dbReference type="AlphaFoldDB" id="A0AAE3QN19"/>
<dbReference type="PRINTS" id="PR01374">
    <property type="entry name" value="TONBPROTEIN"/>
</dbReference>
<keyword evidence="5" id="KW-0997">Cell inner membrane</keyword>
<dbReference type="GO" id="GO:0015891">
    <property type="term" value="P:siderophore transport"/>
    <property type="evidence" value="ECO:0007669"/>
    <property type="project" value="InterPro"/>
</dbReference>
<dbReference type="GO" id="GO:0098797">
    <property type="term" value="C:plasma membrane protein complex"/>
    <property type="evidence" value="ECO:0007669"/>
    <property type="project" value="TreeGrafter"/>
</dbReference>
<keyword evidence="4" id="KW-1003">Cell membrane</keyword>
<feature type="signal peptide" evidence="10">
    <location>
        <begin position="1"/>
        <end position="30"/>
    </location>
</feature>
<feature type="domain" description="TonB C-terminal" evidence="11">
    <location>
        <begin position="51"/>
        <end position="143"/>
    </location>
</feature>
<dbReference type="PANTHER" id="PTHR33446">
    <property type="entry name" value="PROTEIN TONB-RELATED"/>
    <property type="match status" value="1"/>
</dbReference>
<evidence type="ECO:0000313" key="14">
    <source>
        <dbReference type="Proteomes" id="UP001228581"/>
    </source>
</evidence>
<keyword evidence="6" id="KW-0812">Transmembrane</keyword>
<evidence type="ECO:0000256" key="6">
    <source>
        <dbReference type="ARBA" id="ARBA00022692"/>
    </source>
</evidence>
<dbReference type="Proteomes" id="UP001228581">
    <property type="component" value="Unassembled WGS sequence"/>
</dbReference>
<protein>
    <submittedName>
        <fullName evidence="12">TonB family protein</fullName>
    </submittedName>
</protein>
<keyword evidence="14" id="KW-1185">Reference proteome</keyword>
<keyword evidence="9" id="KW-0472">Membrane</keyword>
<comment type="subcellular location">
    <subcellularLocation>
        <location evidence="1">Cell inner membrane</location>
        <topology evidence="1">Single-pass membrane protein</topology>
        <orientation evidence="1">Periplasmic side</orientation>
    </subcellularLocation>
</comment>
<organism evidence="12 15">
    <name type="scientific">Xanthocytophaga flava</name>
    <dbReference type="NCBI Taxonomy" id="3048013"/>
    <lineage>
        <taxon>Bacteria</taxon>
        <taxon>Pseudomonadati</taxon>
        <taxon>Bacteroidota</taxon>
        <taxon>Cytophagia</taxon>
        <taxon>Cytophagales</taxon>
        <taxon>Rhodocytophagaceae</taxon>
        <taxon>Xanthocytophaga</taxon>
    </lineage>
</organism>
<keyword evidence="7" id="KW-0653">Protein transport</keyword>
<dbReference type="RefSeq" id="WP_313976608.1">
    <property type="nucleotide sequence ID" value="NZ_JASJOR010000003.1"/>
</dbReference>
<dbReference type="SUPFAM" id="SSF74653">
    <property type="entry name" value="TolA/TonB C-terminal domain"/>
    <property type="match status" value="1"/>
</dbReference>
<dbReference type="EMBL" id="JASJOT010000011">
    <property type="protein sequence ID" value="MDJ1494874.1"/>
    <property type="molecule type" value="Genomic_DNA"/>
</dbReference>
<dbReference type="GO" id="GO:0031992">
    <property type="term" value="F:energy transducer activity"/>
    <property type="evidence" value="ECO:0007669"/>
    <property type="project" value="InterPro"/>
</dbReference>
<dbReference type="InterPro" id="IPR003538">
    <property type="entry name" value="TonB"/>
</dbReference>
<gene>
    <name evidence="12" type="ORF">QNI16_06045</name>
    <name evidence="13" type="ORF">QNI19_18185</name>
</gene>
<dbReference type="EMBL" id="JASJOS010000002">
    <property type="protein sequence ID" value="MDJ1480040.1"/>
    <property type="molecule type" value="Genomic_DNA"/>
</dbReference>
<keyword evidence="3" id="KW-0813">Transport</keyword>
<evidence type="ECO:0000256" key="3">
    <source>
        <dbReference type="ARBA" id="ARBA00022448"/>
    </source>
</evidence>